<reference evidence="1 2" key="1">
    <citation type="journal article" date="2020" name="Front. Microbiol.">
        <title>Single-cell genomics of novel Actinobacteria with the Wood-Ljungdahl pathway discovered in a serpentinizing system.</title>
        <authorList>
            <person name="Merino N."/>
            <person name="Kawai M."/>
            <person name="Boyd E.S."/>
            <person name="Colman D.R."/>
            <person name="McGlynn S.E."/>
            <person name="Nealson K.H."/>
            <person name="Kurokawa K."/>
            <person name="Hongoh Y."/>
        </authorList>
    </citation>
    <scope>NUCLEOTIDE SEQUENCE [LARGE SCALE GENOMIC DNA]</scope>
    <source>
        <strain evidence="1 2">S47</strain>
    </source>
</reference>
<protein>
    <recommendedName>
        <fullName evidence="3">Transcriptional regulator, AbiEi antitoxin, Type IV TA system</fullName>
    </recommendedName>
</protein>
<gene>
    <name evidence="1" type="ORF">HKBW3S47_01375</name>
</gene>
<sequence>MEFTRLVEIVGDEPVFEASLLLAGNVNPGDVRRQLSRWTAGGRLYQLRRGLYALAPPFQKVKPHPFLIANRMVRNSYVSCQSALAFYGLIPEYVPVITSVTTARPARWETPFGVLEFRHIKTDLLRGYRLSEVSAGQQAFVATPEKALLDLVYLHPGGDSPEYLRELRLQNVERLNLDELQRQADLVSLKLRRAVKIGSELVRAEVQEYETL</sequence>
<proteinExistence type="predicted"/>
<dbReference type="RefSeq" id="WP_176235862.1">
    <property type="nucleotide sequence ID" value="NZ_BLSD01000076.1"/>
</dbReference>
<organism evidence="1 2">
    <name type="scientific">Candidatus Hakubella thermalkaliphila</name>
    <dbReference type="NCBI Taxonomy" id="2754717"/>
    <lineage>
        <taxon>Bacteria</taxon>
        <taxon>Bacillati</taxon>
        <taxon>Actinomycetota</taxon>
        <taxon>Actinomycetota incertae sedis</taxon>
        <taxon>Candidatus Hakubellales</taxon>
        <taxon>Candidatus Hakubellaceae</taxon>
        <taxon>Candidatus Hakubella</taxon>
    </lineage>
</organism>
<evidence type="ECO:0000313" key="1">
    <source>
        <dbReference type="EMBL" id="GFP39677.1"/>
    </source>
</evidence>
<evidence type="ECO:0008006" key="3">
    <source>
        <dbReference type="Google" id="ProtNLM"/>
    </source>
</evidence>
<comment type="caution">
    <text evidence="1">The sequence shown here is derived from an EMBL/GenBank/DDBJ whole genome shotgun (WGS) entry which is preliminary data.</text>
</comment>
<name>A0A6V8Q4Z5_9ACTN</name>
<accession>A0A6V8Q4Z5</accession>
<evidence type="ECO:0000313" key="2">
    <source>
        <dbReference type="Proteomes" id="UP000569018"/>
    </source>
</evidence>
<dbReference type="AlphaFoldDB" id="A0A6V8Q4Z5"/>
<dbReference type="EMBL" id="BLSD01000076">
    <property type="protein sequence ID" value="GFP39677.1"/>
    <property type="molecule type" value="Genomic_DNA"/>
</dbReference>
<dbReference type="Proteomes" id="UP000569018">
    <property type="component" value="Unassembled WGS sequence"/>
</dbReference>